<protein>
    <submittedName>
        <fullName evidence="2">Uncharacterized protein</fullName>
    </submittedName>
</protein>
<name>A0A314L9B2_NICAT</name>
<accession>A0A314L9B2</accession>
<reference evidence="2" key="1">
    <citation type="submission" date="2016-11" db="EMBL/GenBank/DDBJ databases">
        <title>The genome of Nicotiana attenuata.</title>
        <authorList>
            <person name="Xu S."/>
            <person name="Brockmoeller T."/>
            <person name="Gaquerel E."/>
            <person name="Navarro A."/>
            <person name="Kuhl H."/>
            <person name="Gase K."/>
            <person name="Ling Z."/>
            <person name="Zhou W."/>
            <person name="Kreitzer C."/>
            <person name="Stanke M."/>
            <person name="Tang H."/>
            <person name="Lyons E."/>
            <person name="Pandey P."/>
            <person name="Pandey S.P."/>
            <person name="Timmermann B."/>
            <person name="Baldwin I.T."/>
        </authorList>
    </citation>
    <scope>NUCLEOTIDE SEQUENCE [LARGE SCALE GENOMIC DNA]</scope>
    <source>
        <strain evidence="2">UT</strain>
    </source>
</reference>
<evidence type="ECO:0000313" key="3">
    <source>
        <dbReference type="Proteomes" id="UP000187609"/>
    </source>
</evidence>
<keyword evidence="1" id="KW-1133">Transmembrane helix</keyword>
<keyword evidence="3" id="KW-1185">Reference proteome</keyword>
<dbReference type="AlphaFoldDB" id="A0A314L9B2"/>
<comment type="caution">
    <text evidence="2">The sequence shown here is derived from an EMBL/GenBank/DDBJ whole genome shotgun (WGS) entry which is preliminary data.</text>
</comment>
<keyword evidence="1" id="KW-0812">Transmembrane</keyword>
<evidence type="ECO:0000256" key="1">
    <source>
        <dbReference type="SAM" id="Phobius"/>
    </source>
</evidence>
<evidence type="ECO:0000313" key="2">
    <source>
        <dbReference type="EMBL" id="OIT37639.1"/>
    </source>
</evidence>
<dbReference type="Gramene" id="OIT37639">
    <property type="protein sequence ID" value="OIT37639"/>
    <property type="gene ID" value="A4A49_05463"/>
</dbReference>
<keyword evidence="1" id="KW-0472">Membrane</keyword>
<dbReference type="EMBL" id="MJEQ01000287">
    <property type="protein sequence ID" value="OIT37639.1"/>
    <property type="molecule type" value="Genomic_DNA"/>
</dbReference>
<feature type="transmembrane region" description="Helical" evidence="1">
    <location>
        <begin position="20"/>
        <end position="41"/>
    </location>
</feature>
<proteinExistence type="predicted"/>
<sequence length="131" mass="15029">MARCLIKLRPTVNPEARKFAVVITPALRELLISLITFYWPLQICGNFLYVIVNGGVLINLKLLDISSPRNSARPSSILRRQHLWQGLNWSNVLLSSRGEEACKIIALRLLYKAKTFIYFGNFVSHKTRRNC</sequence>
<organism evidence="2 3">
    <name type="scientific">Nicotiana attenuata</name>
    <name type="common">Coyote tobacco</name>
    <dbReference type="NCBI Taxonomy" id="49451"/>
    <lineage>
        <taxon>Eukaryota</taxon>
        <taxon>Viridiplantae</taxon>
        <taxon>Streptophyta</taxon>
        <taxon>Embryophyta</taxon>
        <taxon>Tracheophyta</taxon>
        <taxon>Spermatophyta</taxon>
        <taxon>Magnoliopsida</taxon>
        <taxon>eudicotyledons</taxon>
        <taxon>Gunneridae</taxon>
        <taxon>Pentapetalae</taxon>
        <taxon>asterids</taxon>
        <taxon>lamiids</taxon>
        <taxon>Solanales</taxon>
        <taxon>Solanaceae</taxon>
        <taxon>Nicotianoideae</taxon>
        <taxon>Nicotianeae</taxon>
        <taxon>Nicotiana</taxon>
    </lineage>
</organism>
<gene>
    <name evidence="2" type="ORF">A4A49_05463</name>
</gene>
<dbReference type="Proteomes" id="UP000187609">
    <property type="component" value="Unassembled WGS sequence"/>
</dbReference>